<dbReference type="PANTHER" id="PTHR36245:SF7">
    <property type="entry name" value="GLYCINE-RICH PROTEIN"/>
    <property type="match status" value="1"/>
</dbReference>
<proteinExistence type="predicted"/>
<evidence type="ECO:0000313" key="4">
    <source>
        <dbReference type="Proteomes" id="UP000087766"/>
    </source>
</evidence>
<dbReference type="GeneID" id="106770972"/>
<evidence type="ECO:0000313" key="5">
    <source>
        <dbReference type="RefSeq" id="XP_014512320.1"/>
    </source>
</evidence>
<dbReference type="OrthoDB" id="1428099at2759"/>
<evidence type="ECO:0000256" key="2">
    <source>
        <dbReference type="SAM" id="Phobius"/>
    </source>
</evidence>
<dbReference type="RefSeq" id="XP_014512320.1">
    <property type="nucleotide sequence ID" value="XM_014656834.2"/>
</dbReference>
<gene>
    <name evidence="5" type="primary">LOC106770972</name>
</gene>
<keyword evidence="2" id="KW-1133">Transmembrane helix</keyword>
<feature type="signal peptide" evidence="3">
    <location>
        <begin position="1"/>
        <end position="22"/>
    </location>
</feature>
<keyword evidence="2" id="KW-0472">Membrane</keyword>
<keyword evidence="3" id="KW-0732">Signal</keyword>
<dbReference type="Proteomes" id="UP000087766">
    <property type="component" value="Chromosome 8"/>
</dbReference>
<accession>A0A1S3V1Y7</accession>
<evidence type="ECO:0000256" key="3">
    <source>
        <dbReference type="SAM" id="SignalP"/>
    </source>
</evidence>
<feature type="chain" id="PRO_5010335655" evidence="3">
    <location>
        <begin position="23"/>
        <end position="129"/>
    </location>
</feature>
<reference evidence="4" key="1">
    <citation type="journal article" date="2014" name="Nat. Commun.">
        <title>Genome sequence of mungbean and insights into evolution within Vigna species.</title>
        <authorList>
            <person name="Kang Y.J."/>
            <person name="Kim S.K."/>
            <person name="Kim M.Y."/>
            <person name="Lestari P."/>
            <person name="Kim K.H."/>
            <person name="Ha B.K."/>
            <person name="Jun T.H."/>
            <person name="Hwang W.J."/>
            <person name="Lee T."/>
            <person name="Lee J."/>
            <person name="Shim S."/>
            <person name="Yoon M.Y."/>
            <person name="Jang Y.E."/>
            <person name="Han K.S."/>
            <person name="Taeprayoon P."/>
            <person name="Yoon N."/>
            <person name="Somta P."/>
            <person name="Tanya P."/>
            <person name="Kim K.S."/>
            <person name="Gwag J.G."/>
            <person name="Moon J.K."/>
            <person name="Lee Y.H."/>
            <person name="Park B.S."/>
            <person name="Bombarely A."/>
            <person name="Doyle J.J."/>
            <person name="Jackson S.A."/>
            <person name="Schafleitner R."/>
            <person name="Srinives P."/>
            <person name="Varshney R.K."/>
            <person name="Lee S.H."/>
        </authorList>
    </citation>
    <scope>NUCLEOTIDE SEQUENCE [LARGE SCALE GENOMIC DNA]</scope>
    <source>
        <strain evidence="4">cv. VC1973A</strain>
    </source>
</reference>
<protein>
    <submittedName>
        <fullName evidence="5">Uncharacterized protein LOC106770972</fullName>
    </submittedName>
</protein>
<name>A0A1S3V1Y7_VIGRR</name>
<keyword evidence="2" id="KW-0812">Transmembrane</keyword>
<feature type="transmembrane region" description="Helical" evidence="2">
    <location>
        <begin position="110"/>
        <end position="128"/>
    </location>
</feature>
<organism evidence="4 5">
    <name type="scientific">Vigna radiata var. radiata</name>
    <name type="common">Mung bean</name>
    <name type="synonym">Phaseolus aureus</name>
    <dbReference type="NCBI Taxonomy" id="3916"/>
    <lineage>
        <taxon>Eukaryota</taxon>
        <taxon>Viridiplantae</taxon>
        <taxon>Streptophyta</taxon>
        <taxon>Embryophyta</taxon>
        <taxon>Tracheophyta</taxon>
        <taxon>Spermatophyta</taxon>
        <taxon>Magnoliopsida</taxon>
        <taxon>eudicotyledons</taxon>
        <taxon>Gunneridae</taxon>
        <taxon>Pentapetalae</taxon>
        <taxon>rosids</taxon>
        <taxon>fabids</taxon>
        <taxon>Fabales</taxon>
        <taxon>Fabaceae</taxon>
        <taxon>Papilionoideae</taxon>
        <taxon>50 kb inversion clade</taxon>
        <taxon>NPAAA clade</taxon>
        <taxon>indigoferoid/millettioid clade</taxon>
        <taxon>Phaseoleae</taxon>
        <taxon>Vigna</taxon>
    </lineage>
</organism>
<feature type="region of interest" description="Disordered" evidence="1">
    <location>
        <begin position="51"/>
        <end position="73"/>
    </location>
</feature>
<sequence length="129" mass="13777">MGFKVLGFSLFIFICFIALTSSAYPLHTTFSSEIMQMRKLEDKVIDGSKIEGGGGHHGGNSHGNGNSGSSDTRGGGAAVIPVYAAGAANKNNQHQTRHGAASCNLNKIRFSNMLMILLIYPFILSFLLI</sequence>
<evidence type="ECO:0000256" key="1">
    <source>
        <dbReference type="SAM" id="MobiDB-lite"/>
    </source>
</evidence>
<dbReference type="KEGG" id="vra:106770972"/>
<feature type="compositionally biased region" description="Gly residues" evidence="1">
    <location>
        <begin position="51"/>
        <end position="66"/>
    </location>
</feature>
<dbReference type="Gramene" id="Vradi08g21730.1">
    <property type="protein sequence ID" value="Vradi08g21730.1"/>
    <property type="gene ID" value="Vradi08g21730"/>
</dbReference>
<dbReference type="AlphaFoldDB" id="A0A1S3V1Y7"/>
<keyword evidence="4" id="KW-1185">Reference proteome</keyword>
<dbReference type="PANTHER" id="PTHR36245">
    <property type="entry name" value="GLYCINE-RICH PROTEIN DOT1-LIKE"/>
    <property type="match status" value="1"/>
</dbReference>
<reference evidence="5" key="2">
    <citation type="submission" date="2025-08" db="UniProtKB">
        <authorList>
            <consortium name="RefSeq"/>
        </authorList>
    </citation>
    <scope>IDENTIFICATION</scope>
    <source>
        <tissue evidence="5">Leaf</tissue>
    </source>
</reference>